<gene>
    <name evidence="1" type="ORF">E2C01_063821</name>
</gene>
<dbReference type="AlphaFoldDB" id="A0A5B7HA63"/>
<dbReference type="Proteomes" id="UP000324222">
    <property type="component" value="Unassembled WGS sequence"/>
</dbReference>
<proteinExistence type="predicted"/>
<name>A0A5B7HA63_PORTR</name>
<organism evidence="1 2">
    <name type="scientific">Portunus trituberculatus</name>
    <name type="common">Swimming crab</name>
    <name type="synonym">Neptunus trituberculatus</name>
    <dbReference type="NCBI Taxonomy" id="210409"/>
    <lineage>
        <taxon>Eukaryota</taxon>
        <taxon>Metazoa</taxon>
        <taxon>Ecdysozoa</taxon>
        <taxon>Arthropoda</taxon>
        <taxon>Crustacea</taxon>
        <taxon>Multicrustacea</taxon>
        <taxon>Malacostraca</taxon>
        <taxon>Eumalacostraca</taxon>
        <taxon>Eucarida</taxon>
        <taxon>Decapoda</taxon>
        <taxon>Pleocyemata</taxon>
        <taxon>Brachyura</taxon>
        <taxon>Eubrachyura</taxon>
        <taxon>Portunoidea</taxon>
        <taxon>Portunidae</taxon>
        <taxon>Portuninae</taxon>
        <taxon>Portunus</taxon>
    </lineage>
</organism>
<evidence type="ECO:0000313" key="1">
    <source>
        <dbReference type="EMBL" id="MPC69591.1"/>
    </source>
</evidence>
<protein>
    <submittedName>
        <fullName evidence="1">Uncharacterized protein</fullName>
    </submittedName>
</protein>
<reference evidence="1 2" key="1">
    <citation type="submission" date="2019-05" db="EMBL/GenBank/DDBJ databases">
        <title>Another draft genome of Portunus trituberculatus and its Hox gene families provides insights of decapod evolution.</title>
        <authorList>
            <person name="Jeong J.-H."/>
            <person name="Song I."/>
            <person name="Kim S."/>
            <person name="Choi T."/>
            <person name="Kim D."/>
            <person name="Ryu S."/>
            <person name="Kim W."/>
        </authorList>
    </citation>
    <scope>NUCLEOTIDE SEQUENCE [LARGE SCALE GENOMIC DNA]</scope>
    <source>
        <tissue evidence="1">Muscle</tissue>
    </source>
</reference>
<comment type="caution">
    <text evidence="1">The sequence shown here is derived from an EMBL/GenBank/DDBJ whole genome shotgun (WGS) entry which is preliminary data.</text>
</comment>
<evidence type="ECO:0000313" key="2">
    <source>
        <dbReference type="Proteomes" id="UP000324222"/>
    </source>
</evidence>
<accession>A0A5B7HA63</accession>
<sequence length="69" mass="8050">MRLHDDSLSRFTPRLASVGWVTPDICSPLTGDNAHAQLLFGLLYWLVLSRRKRRIEKYGRDNGFFEDKL</sequence>
<dbReference type="EMBL" id="VSRR010029688">
    <property type="protein sequence ID" value="MPC69591.1"/>
    <property type="molecule type" value="Genomic_DNA"/>
</dbReference>
<keyword evidence="2" id="KW-1185">Reference proteome</keyword>